<accession>A0A3L8E2N8</accession>
<protein>
    <submittedName>
        <fullName evidence="2">Uncharacterized protein</fullName>
    </submittedName>
</protein>
<reference evidence="2" key="1">
    <citation type="journal article" date="2018" name="Genome Res.">
        <title>The genomic architecture and molecular evolution of ant odorant receptors.</title>
        <authorList>
            <person name="McKenzie S.K."/>
            <person name="Kronauer D.J.C."/>
        </authorList>
    </citation>
    <scope>NUCLEOTIDE SEQUENCE [LARGE SCALE GENOMIC DNA]</scope>
    <source>
        <strain evidence="2">Clonal line C1</strain>
    </source>
</reference>
<feature type="compositionally biased region" description="Basic and acidic residues" evidence="1">
    <location>
        <begin position="9"/>
        <end position="19"/>
    </location>
</feature>
<evidence type="ECO:0000256" key="1">
    <source>
        <dbReference type="SAM" id="MobiDB-lite"/>
    </source>
</evidence>
<reference evidence="2" key="2">
    <citation type="submission" date="2018-07" db="EMBL/GenBank/DDBJ databases">
        <authorList>
            <person name="Mckenzie S.K."/>
            <person name="Kronauer D.J.C."/>
        </authorList>
    </citation>
    <scope>NUCLEOTIDE SEQUENCE</scope>
    <source>
        <strain evidence="2">Clonal line C1</strain>
    </source>
</reference>
<organism evidence="2">
    <name type="scientific">Ooceraea biroi</name>
    <name type="common">Clonal raider ant</name>
    <name type="synonym">Cerapachys biroi</name>
    <dbReference type="NCBI Taxonomy" id="2015173"/>
    <lineage>
        <taxon>Eukaryota</taxon>
        <taxon>Metazoa</taxon>
        <taxon>Ecdysozoa</taxon>
        <taxon>Arthropoda</taxon>
        <taxon>Hexapoda</taxon>
        <taxon>Insecta</taxon>
        <taxon>Pterygota</taxon>
        <taxon>Neoptera</taxon>
        <taxon>Endopterygota</taxon>
        <taxon>Hymenoptera</taxon>
        <taxon>Apocrita</taxon>
        <taxon>Aculeata</taxon>
        <taxon>Formicoidea</taxon>
        <taxon>Formicidae</taxon>
        <taxon>Dorylinae</taxon>
        <taxon>Ooceraea</taxon>
    </lineage>
</organism>
<proteinExistence type="predicted"/>
<dbReference type="EMBL" id="QOIP01000001">
    <property type="protein sequence ID" value="RLU26459.1"/>
    <property type="molecule type" value="Genomic_DNA"/>
</dbReference>
<feature type="region of interest" description="Disordered" evidence="1">
    <location>
        <begin position="1"/>
        <end position="59"/>
    </location>
</feature>
<feature type="compositionally biased region" description="Pro residues" evidence="1">
    <location>
        <begin position="33"/>
        <end position="50"/>
    </location>
</feature>
<comment type="caution">
    <text evidence="2">The sequence shown here is derived from an EMBL/GenBank/DDBJ whole genome shotgun (WGS) entry which is preliminary data.</text>
</comment>
<evidence type="ECO:0000313" key="2">
    <source>
        <dbReference type="EMBL" id="RLU26459.1"/>
    </source>
</evidence>
<sequence length="59" mass="6315">MPRQTYKKAKSEGATDRPETLPPSTTLMTAMVPSPPPSPRPPSPPPPPTGQPRGPRQLC</sequence>
<dbReference type="Proteomes" id="UP000279307">
    <property type="component" value="Chromosome 1"/>
</dbReference>
<gene>
    <name evidence="2" type="ORF">DMN91_000254</name>
</gene>
<dbReference type="AlphaFoldDB" id="A0A3L8E2N8"/>
<name>A0A3L8E2N8_OOCBI</name>